<comment type="function">
    <text evidence="7">Participates in both transcription termination and antitermination.</text>
</comment>
<evidence type="ECO:0000259" key="9">
    <source>
        <dbReference type="PROSITE" id="PS50126"/>
    </source>
</evidence>
<dbReference type="SUPFAM" id="SSF54814">
    <property type="entry name" value="Prokaryotic type KH domain (KH-domain type II)"/>
    <property type="match status" value="2"/>
</dbReference>
<dbReference type="FunFam" id="3.30.300.20:FF:000005">
    <property type="entry name" value="Transcription termination/antitermination protein NusA"/>
    <property type="match status" value="1"/>
</dbReference>
<dbReference type="RefSeq" id="WP_045442013.1">
    <property type="nucleotide sequence ID" value="NZ_BBIO01000001.1"/>
</dbReference>
<evidence type="ECO:0000256" key="7">
    <source>
        <dbReference type="HAMAP-Rule" id="MF_00945"/>
    </source>
</evidence>
<dbReference type="InterPro" id="IPR004087">
    <property type="entry name" value="KH_dom"/>
</dbReference>
<evidence type="ECO:0000256" key="1">
    <source>
        <dbReference type="ARBA" id="ARBA00022472"/>
    </source>
</evidence>
<dbReference type="GO" id="GO:0003723">
    <property type="term" value="F:RNA binding"/>
    <property type="evidence" value="ECO:0007669"/>
    <property type="project" value="UniProtKB-UniRule"/>
</dbReference>
<keyword evidence="5 7" id="KW-0805">Transcription regulation</keyword>
<dbReference type="NCBIfam" id="TIGR01954">
    <property type="entry name" value="nusA_Cterm_rpt"/>
    <property type="match status" value="1"/>
</dbReference>
<dbReference type="Pfam" id="PF00575">
    <property type="entry name" value="S1"/>
    <property type="match status" value="1"/>
</dbReference>
<evidence type="ECO:0000313" key="11">
    <source>
        <dbReference type="Proteomes" id="UP000028702"/>
    </source>
</evidence>
<dbReference type="InterPro" id="IPR010995">
    <property type="entry name" value="DNA_repair_Rad51/TF_NusA_a-hlx"/>
</dbReference>
<reference evidence="10 11" key="1">
    <citation type="submission" date="2014-07" db="EMBL/GenBank/DDBJ databases">
        <title>Tepidicaulis marinum gen. nov., sp. nov., a novel marine bacterium denitrifying nitrate to nitrous oxide strictly under microaerobic conditions.</title>
        <authorList>
            <person name="Takeuchi M."/>
            <person name="Yamagishi T."/>
            <person name="Kamagata Y."/>
            <person name="Oshima K."/>
            <person name="Hattori M."/>
            <person name="Katayama T."/>
            <person name="Hanada S."/>
            <person name="Tamaki H."/>
            <person name="Marumo K."/>
            <person name="Maeda H."/>
            <person name="Nedachi M."/>
            <person name="Iwasaki W."/>
            <person name="Suwa Y."/>
            <person name="Sakata S."/>
        </authorList>
    </citation>
    <scope>NUCLEOTIDE SEQUENCE [LARGE SCALE GENOMIC DNA]</scope>
    <source>
        <strain evidence="10 11">MA2</strain>
    </source>
</reference>
<dbReference type="InterPro" id="IPR009019">
    <property type="entry name" value="KH_sf_prok-type"/>
</dbReference>
<dbReference type="InterPro" id="IPR015946">
    <property type="entry name" value="KH_dom-like_a/b"/>
</dbReference>
<dbReference type="FunFam" id="3.30.300.20:FF:000002">
    <property type="entry name" value="Transcription termination/antitermination protein NusA"/>
    <property type="match status" value="1"/>
</dbReference>
<dbReference type="CDD" id="cd04455">
    <property type="entry name" value="S1_NusA"/>
    <property type="match status" value="1"/>
</dbReference>
<organism evidence="10 11">
    <name type="scientific">Tepidicaulis marinus</name>
    <dbReference type="NCBI Taxonomy" id="1333998"/>
    <lineage>
        <taxon>Bacteria</taxon>
        <taxon>Pseudomonadati</taxon>
        <taxon>Pseudomonadota</taxon>
        <taxon>Alphaproteobacteria</taxon>
        <taxon>Hyphomicrobiales</taxon>
        <taxon>Parvibaculaceae</taxon>
        <taxon>Tepidicaulis</taxon>
    </lineage>
</organism>
<dbReference type="GO" id="GO:0003700">
    <property type="term" value="F:DNA-binding transcription factor activity"/>
    <property type="evidence" value="ECO:0007669"/>
    <property type="project" value="InterPro"/>
</dbReference>
<evidence type="ECO:0000256" key="4">
    <source>
        <dbReference type="ARBA" id="ARBA00022884"/>
    </source>
</evidence>
<feature type="domain" description="S1 motif" evidence="9">
    <location>
        <begin position="142"/>
        <end position="206"/>
    </location>
</feature>
<keyword evidence="6 7" id="KW-0804">Transcription</keyword>
<dbReference type="SMART" id="SM00322">
    <property type="entry name" value="KH"/>
    <property type="match status" value="2"/>
</dbReference>
<evidence type="ECO:0000256" key="6">
    <source>
        <dbReference type="ARBA" id="ARBA00023163"/>
    </source>
</evidence>
<dbReference type="Proteomes" id="UP000028702">
    <property type="component" value="Unassembled WGS sequence"/>
</dbReference>
<dbReference type="STRING" id="1333998.M2A_0313"/>
<keyword evidence="1 7" id="KW-0806">Transcription termination</keyword>
<evidence type="ECO:0000256" key="2">
    <source>
        <dbReference type="ARBA" id="ARBA00022490"/>
    </source>
</evidence>
<dbReference type="AlphaFoldDB" id="A0A081B6Z6"/>
<dbReference type="GO" id="GO:0031564">
    <property type="term" value="P:transcription antitermination"/>
    <property type="evidence" value="ECO:0007669"/>
    <property type="project" value="UniProtKB-UniRule"/>
</dbReference>
<name>A0A081B6Z6_9HYPH</name>
<keyword evidence="4 7" id="KW-0694">RNA-binding</keyword>
<dbReference type="CDD" id="cd22529">
    <property type="entry name" value="KH-II_NusA_rpt2"/>
    <property type="match status" value="1"/>
</dbReference>
<keyword evidence="3 7" id="KW-0889">Transcription antitermination</keyword>
<dbReference type="Gene3D" id="3.30.300.20">
    <property type="match status" value="2"/>
</dbReference>
<dbReference type="Pfam" id="PF08529">
    <property type="entry name" value="NusA_N"/>
    <property type="match status" value="1"/>
</dbReference>
<dbReference type="InterPro" id="IPR025249">
    <property type="entry name" value="TF_NusA_KH_1st"/>
</dbReference>
<dbReference type="PANTHER" id="PTHR22648">
    <property type="entry name" value="TRANSCRIPTION TERMINATION FACTOR NUSA"/>
    <property type="match status" value="1"/>
</dbReference>
<dbReference type="Pfam" id="PF13184">
    <property type="entry name" value="KH_NusA_1st"/>
    <property type="match status" value="1"/>
</dbReference>
<dbReference type="SUPFAM" id="SSF50249">
    <property type="entry name" value="Nucleic acid-binding proteins"/>
    <property type="match status" value="1"/>
</dbReference>
<dbReference type="NCBIfam" id="TIGR01953">
    <property type="entry name" value="NusA"/>
    <property type="match status" value="1"/>
</dbReference>
<dbReference type="eggNOG" id="COG0195">
    <property type="taxonomic scope" value="Bacteria"/>
</dbReference>
<comment type="caution">
    <text evidence="10">The sequence shown here is derived from an EMBL/GenBank/DDBJ whole genome shotgun (WGS) entry which is preliminary data.</text>
</comment>
<evidence type="ECO:0000256" key="8">
    <source>
        <dbReference type="SAM" id="MobiDB-lite"/>
    </source>
</evidence>
<dbReference type="InterPro" id="IPR030842">
    <property type="entry name" value="TF_NusA_bacterial"/>
</dbReference>
<dbReference type="InterPro" id="IPR012340">
    <property type="entry name" value="NA-bd_OB-fold"/>
</dbReference>
<dbReference type="GO" id="GO:0006353">
    <property type="term" value="P:DNA-templated transcription termination"/>
    <property type="evidence" value="ECO:0007669"/>
    <property type="project" value="UniProtKB-UniRule"/>
</dbReference>
<keyword evidence="2 7" id="KW-0963">Cytoplasm</keyword>
<comment type="subcellular location">
    <subcellularLocation>
        <location evidence="7">Cytoplasm</location>
    </subcellularLocation>
</comment>
<dbReference type="SUPFAM" id="SSF47794">
    <property type="entry name" value="Rad51 N-terminal domain-like"/>
    <property type="match status" value="1"/>
</dbReference>
<dbReference type="InterPro" id="IPR003029">
    <property type="entry name" value="S1_domain"/>
</dbReference>
<dbReference type="InterPro" id="IPR058582">
    <property type="entry name" value="KH_NusA_2nd"/>
</dbReference>
<dbReference type="InterPro" id="IPR013735">
    <property type="entry name" value="TF_NusA_N"/>
</dbReference>
<dbReference type="CDD" id="cd02134">
    <property type="entry name" value="KH-II_NusA_rpt1"/>
    <property type="match status" value="1"/>
</dbReference>
<comment type="similarity">
    <text evidence="7">Belongs to the NusA family.</text>
</comment>
<dbReference type="SMART" id="SM00316">
    <property type="entry name" value="S1"/>
    <property type="match status" value="1"/>
</dbReference>
<dbReference type="InterPro" id="IPR036555">
    <property type="entry name" value="NusA_N_sf"/>
</dbReference>
<dbReference type="Pfam" id="PF14520">
    <property type="entry name" value="HHH_5"/>
    <property type="match status" value="1"/>
</dbReference>
<gene>
    <name evidence="7" type="primary">nusA</name>
    <name evidence="10" type="ORF">M2A_0313</name>
</gene>
<dbReference type="InterPro" id="IPR010213">
    <property type="entry name" value="TF_NusA"/>
</dbReference>
<accession>A0A081B6Z6</accession>
<dbReference type="PROSITE" id="PS50084">
    <property type="entry name" value="KH_TYPE_1"/>
    <property type="match status" value="1"/>
</dbReference>
<dbReference type="GO" id="GO:0005829">
    <property type="term" value="C:cytosol"/>
    <property type="evidence" value="ECO:0007669"/>
    <property type="project" value="TreeGrafter"/>
</dbReference>
<dbReference type="Gene3D" id="1.10.150.20">
    <property type="entry name" value="5' to 3' exonuclease, C-terminal subdomain"/>
    <property type="match status" value="2"/>
</dbReference>
<dbReference type="HAMAP" id="MF_00945_B">
    <property type="entry name" value="NusA_B"/>
    <property type="match status" value="1"/>
</dbReference>
<sequence>MAQAVSANRLELLQIADAVAREKSIEREIVLEAMAEAIQKAARSRYGSENEIRARIDPKTGEIKLVRLLEVVEQVESDATEVDLKDAQRRNPAAQVGDLIEDELPPVDFGRIAAQTAKQVIVQKVRDAERERQYEEYKDRVGEVVHGQVKRVEYGNVIVDLGRGEAIVRRDEMLPRETFRTGDRIRAYIYDVRREQRGPQIFLSRSHPQFMAKLFGQEVPEIYDGIIEVRAVARDPGSRAKIAVLSNDNSIDPVGACVGMRGSRVQAVVNELQGEKIDIIQWSPDHATFIVNALAPAEVVKVVLDEDAQRIEVVVPDDQLSLAIGRRGQNVRLASQLTGWDIDILTEAEESERRQAEFAQRSATFMDALDVDEVIAQLLASEGFASVEEVAYVPLEEIADIEGFDEETAQEIQNRALDAIDKQNEEYDNRRKELGVEDNLAEVPGVTPAMMVTFGENDIKSIEDLAGCATDDLTGWFENVGGERKRMEGILDGHDVTSEEAENMIMEARVRAGWITQEELDAMRAGPAEDEAEEGEEGSEEEAEAGA</sequence>
<dbReference type="Gene3D" id="3.30.1480.10">
    <property type="entry name" value="NusA, N-terminal domain"/>
    <property type="match status" value="1"/>
</dbReference>
<dbReference type="PROSITE" id="PS50126">
    <property type="entry name" value="S1"/>
    <property type="match status" value="1"/>
</dbReference>
<feature type="compositionally biased region" description="Acidic residues" evidence="8">
    <location>
        <begin position="528"/>
        <end position="547"/>
    </location>
</feature>
<feature type="region of interest" description="Disordered" evidence="8">
    <location>
        <begin position="520"/>
        <end position="547"/>
    </location>
</feature>
<dbReference type="FunFam" id="2.40.50.140:FF:000058">
    <property type="entry name" value="Transcription termination/antitermination protein NusA"/>
    <property type="match status" value="1"/>
</dbReference>
<dbReference type="EMBL" id="BBIO01000001">
    <property type="protein sequence ID" value="GAK43814.1"/>
    <property type="molecule type" value="Genomic_DNA"/>
</dbReference>
<dbReference type="GO" id="GO:0000166">
    <property type="term" value="F:nucleotide binding"/>
    <property type="evidence" value="ECO:0007669"/>
    <property type="project" value="InterPro"/>
</dbReference>
<comment type="subunit">
    <text evidence="7">Monomer. Binds directly to the core enzyme of the DNA-dependent RNA polymerase and to nascent RNA.</text>
</comment>
<evidence type="ECO:0000313" key="10">
    <source>
        <dbReference type="EMBL" id="GAK43814.1"/>
    </source>
</evidence>
<proteinExistence type="inferred from homology"/>
<dbReference type="Gene3D" id="2.40.50.140">
    <property type="entry name" value="Nucleic acid-binding proteins"/>
    <property type="match status" value="1"/>
</dbReference>
<dbReference type="SUPFAM" id="SSF69705">
    <property type="entry name" value="Transcription factor NusA, N-terminal domain"/>
    <property type="match status" value="1"/>
</dbReference>
<keyword evidence="11" id="KW-1185">Reference proteome</keyword>
<evidence type="ECO:0000256" key="5">
    <source>
        <dbReference type="ARBA" id="ARBA00023015"/>
    </source>
</evidence>
<protein>
    <recommendedName>
        <fullName evidence="7">Transcription termination/antitermination protein NusA</fullName>
    </recommendedName>
</protein>
<evidence type="ECO:0000256" key="3">
    <source>
        <dbReference type="ARBA" id="ARBA00022814"/>
    </source>
</evidence>
<dbReference type="InterPro" id="IPR010214">
    <property type="entry name" value="Tscrpt_termin_fac_NusA_C_rpt"/>
</dbReference>
<dbReference type="PANTHER" id="PTHR22648:SF0">
    <property type="entry name" value="TRANSCRIPTION TERMINATION_ANTITERMINATION PROTEIN NUSA"/>
    <property type="match status" value="1"/>
</dbReference>
<dbReference type="Pfam" id="PF26594">
    <property type="entry name" value="KH_NusA_2nd"/>
    <property type="match status" value="1"/>
</dbReference>